<comment type="similarity">
    <text evidence="1">Belongs to the DprA/Smf family.</text>
</comment>
<evidence type="ECO:0000313" key="5">
    <source>
        <dbReference type="Proteomes" id="UP000185860"/>
    </source>
</evidence>
<comment type="caution">
    <text evidence="4">The sequence shown here is derived from an EMBL/GenBank/DDBJ whole genome shotgun (WGS) entry which is preliminary data.</text>
</comment>
<feature type="domain" description="Smf/DprA SLOG" evidence="2">
    <location>
        <begin position="79"/>
        <end position="288"/>
    </location>
</feature>
<dbReference type="Gene3D" id="1.10.10.10">
    <property type="entry name" value="Winged helix-like DNA-binding domain superfamily/Winged helix DNA-binding domain"/>
    <property type="match status" value="1"/>
</dbReference>
<dbReference type="EMBL" id="MRCE01000015">
    <property type="protein sequence ID" value="OKH36674.1"/>
    <property type="molecule type" value="Genomic_DNA"/>
</dbReference>
<dbReference type="GO" id="GO:0009294">
    <property type="term" value="P:DNA-mediated transformation"/>
    <property type="evidence" value="ECO:0007669"/>
    <property type="project" value="InterPro"/>
</dbReference>
<dbReference type="SUPFAM" id="SSF102405">
    <property type="entry name" value="MCP/YpsA-like"/>
    <property type="match status" value="1"/>
</dbReference>
<dbReference type="InterPro" id="IPR003488">
    <property type="entry name" value="DprA"/>
</dbReference>
<dbReference type="PANTHER" id="PTHR43022">
    <property type="entry name" value="PROTEIN SMF"/>
    <property type="match status" value="1"/>
</dbReference>
<dbReference type="InterPro" id="IPR010994">
    <property type="entry name" value="RuvA_2-like"/>
</dbReference>
<sequence length="384" mass="42546">MEERIFWLAWSQVSGIGPILLKRLQTHFISLSAAWEASPNQLKEVEGFGNKTIQAVVEKRSKIDPEKLLKQHLEKNPNFWTPADVEYPRLLLETPNPPPVLYYQGKVQNSENQGITPTVAIVGTRSPSEYGKRWTRKISAALAKQGFTIVSGMADGIDTEAHDACLEVGGRTLAVLGTGVDVVYPPRNRSLYERILNNGLVLSEYPAGTQPNRTNFPPRNRIIAGLSRAVLVMEAPTKSGALITADFAKEIKRDIYVLTARLDDYQFHGCLKLLNKGATAIPIEFDELLIMLGAKPIAEKEDFSSLPLFNQPEIKQTQTSNQPPIPDLEPDLKQVFQTIATEPLSFDLIVQQSGLAASTVSSALLQLELMGLLTQLPGMRYQRC</sequence>
<dbReference type="AlphaFoldDB" id="A0A1U7II01"/>
<accession>A0A1U7II01</accession>
<evidence type="ECO:0000313" key="4">
    <source>
        <dbReference type="EMBL" id="OKH36674.1"/>
    </source>
</evidence>
<dbReference type="Pfam" id="PF02481">
    <property type="entry name" value="DNA_processg_A"/>
    <property type="match status" value="1"/>
</dbReference>
<name>A0A1U7II01_9CYAN</name>
<dbReference type="Pfam" id="PF17782">
    <property type="entry name" value="WHD_DprA"/>
    <property type="match status" value="1"/>
</dbReference>
<dbReference type="Gene3D" id="3.40.50.450">
    <property type="match status" value="1"/>
</dbReference>
<reference evidence="4 5" key="1">
    <citation type="submission" date="2016-11" db="EMBL/GenBank/DDBJ databases">
        <title>Draft Genome Sequences of Nine Cyanobacterial Strains from Diverse Habitats.</title>
        <authorList>
            <person name="Zhu T."/>
            <person name="Hou S."/>
            <person name="Lu X."/>
            <person name="Hess W.R."/>
        </authorList>
    </citation>
    <scope>NUCLEOTIDE SEQUENCE [LARGE SCALE GENOMIC DNA]</scope>
    <source>
        <strain evidence="4 5">IAM M-71</strain>
    </source>
</reference>
<dbReference type="NCBIfam" id="TIGR00732">
    <property type="entry name" value="dprA"/>
    <property type="match status" value="1"/>
</dbReference>
<dbReference type="InterPro" id="IPR057666">
    <property type="entry name" value="DrpA_SLOG"/>
</dbReference>
<dbReference type="SUPFAM" id="SSF47781">
    <property type="entry name" value="RuvA domain 2-like"/>
    <property type="match status" value="1"/>
</dbReference>
<protein>
    <submittedName>
        <fullName evidence="4">DNA protecting protein DprA</fullName>
    </submittedName>
</protein>
<dbReference type="Proteomes" id="UP000185860">
    <property type="component" value="Unassembled WGS sequence"/>
</dbReference>
<gene>
    <name evidence="4" type="ORF">NIES2119_16745</name>
</gene>
<dbReference type="OrthoDB" id="9785707at2"/>
<proteinExistence type="inferred from homology"/>
<feature type="domain" description="DprA winged helix" evidence="3">
    <location>
        <begin position="322"/>
        <end position="379"/>
    </location>
</feature>
<dbReference type="RefSeq" id="WP_073594639.1">
    <property type="nucleotide sequence ID" value="NZ_MRCE01000015.1"/>
</dbReference>
<dbReference type="PANTHER" id="PTHR43022:SF1">
    <property type="entry name" value="PROTEIN SMF"/>
    <property type="match status" value="1"/>
</dbReference>
<dbReference type="InterPro" id="IPR036388">
    <property type="entry name" value="WH-like_DNA-bd_sf"/>
</dbReference>
<evidence type="ECO:0000256" key="1">
    <source>
        <dbReference type="ARBA" id="ARBA00006525"/>
    </source>
</evidence>
<dbReference type="STRING" id="454136.NIES2119_16745"/>
<evidence type="ECO:0000259" key="3">
    <source>
        <dbReference type="Pfam" id="PF17782"/>
    </source>
</evidence>
<dbReference type="InterPro" id="IPR041614">
    <property type="entry name" value="DprA_WH"/>
</dbReference>
<evidence type="ECO:0000259" key="2">
    <source>
        <dbReference type="Pfam" id="PF02481"/>
    </source>
</evidence>
<organism evidence="4 5">
    <name type="scientific">[Phormidium ambiguum] IAM M-71</name>
    <dbReference type="NCBI Taxonomy" id="454136"/>
    <lineage>
        <taxon>Bacteria</taxon>
        <taxon>Bacillati</taxon>
        <taxon>Cyanobacteriota</taxon>
        <taxon>Cyanophyceae</taxon>
        <taxon>Oscillatoriophycideae</taxon>
        <taxon>Aerosakkonematales</taxon>
        <taxon>Aerosakkonemataceae</taxon>
        <taxon>Floridanema</taxon>
    </lineage>
</organism>